<name>A0A0B8ZAS5_9SPHN</name>
<evidence type="ECO:0000256" key="2">
    <source>
        <dbReference type="PROSITE-ProRule" id="PRU00169"/>
    </source>
</evidence>
<protein>
    <submittedName>
        <fullName evidence="5">Response regulator receiver domain-containing protein</fullName>
    </submittedName>
</protein>
<dbReference type="PATRIC" id="fig|48936.3.peg.3712"/>
<dbReference type="CDD" id="cd00156">
    <property type="entry name" value="REC"/>
    <property type="match status" value="1"/>
</dbReference>
<dbReference type="SUPFAM" id="SSF52172">
    <property type="entry name" value="CheY-like"/>
    <property type="match status" value="1"/>
</dbReference>
<dbReference type="Pfam" id="PF00072">
    <property type="entry name" value="Response_reg"/>
    <property type="match status" value="1"/>
</dbReference>
<reference evidence="5 6" key="1">
    <citation type="submission" date="2014-10" db="EMBL/GenBank/DDBJ databases">
        <title>Draft genome sequence of Novosphingobium subterraneum DSM 12447.</title>
        <authorList>
            <person name="Gan H.M."/>
            <person name="Gan H.Y."/>
            <person name="Savka M.A."/>
        </authorList>
    </citation>
    <scope>NUCLEOTIDE SEQUENCE [LARGE SCALE GENOMIC DNA]</scope>
    <source>
        <strain evidence="5 6">DSM 12447</strain>
    </source>
</reference>
<accession>A0A0B8ZAS5</accession>
<organism evidence="5 6">
    <name type="scientific">Novosphingobium subterraneum</name>
    <dbReference type="NCBI Taxonomy" id="48936"/>
    <lineage>
        <taxon>Bacteria</taxon>
        <taxon>Pseudomonadati</taxon>
        <taxon>Pseudomonadota</taxon>
        <taxon>Alphaproteobacteria</taxon>
        <taxon>Sphingomonadales</taxon>
        <taxon>Sphingomonadaceae</taxon>
        <taxon>Novosphingobium</taxon>
    </lineage>
</organism>
<sequence length="155" mass="16074">MRQTVPTTTQDNKKTARRKSGRALGPALVVEDDGLVAMDIADALGEAGAAPVTTCASVAEAMAQLEQSVPSILVLDVHLADRGDGWALAELAIQLGENSPLIIFTTATPEAIPDTAAGLGRVLPKPFSTAALVSLIQQERPRGILGRIRSALAGQ</sequence>
<dbReference type="Proteomes" id="UP000031338">
    <property type="component" value="Unassembled WGS sequence"/>
</dbReference>
<dbReference type="EMBL" id="JRVC01000022">
    <property type="protein sequence ID" value="KHS43373.1"/>
    <property type="molecule type" value="Genomic_DNA"/>
</dbReference>
<dbReference type="PROSITE" id="PS50110">
    <property type="entry name" value="RESPONSE_REGULATORY"/>
    <property type="match status" value="1"/>
</dbReference>
<evidence type="ECO:0000313" key="6">
    <source>
        <dbReference type="Proteomes" id="UP000031338"/>
    </source>
</evidence>
<dbReference type="InterPro" id="IPR050595">
    <property type="entry name" value="Bact_response_regulator"/>
</dbReference>
<comment type="caution">
    <text evidence="5">The sequence shown here is derived from an EMBL/GenBank/DDBJ whole genome shotgun (WGS) entry which is preliminary data.</text>
</comment>
<dbReference type="SMART" id="SM00448">
    <property type="entry name" value="REC"/>
    <property type="match status" value="1"/>
</dbReference>
<evidence type="ECO:0000259" key="4">
    <source>
        <dbReference type="PROSITE" id="PS50110"/>
    </source>
</evidence>
<feature type="region of interest" description="Disordered" evidence="3">
    <location>
        <begin position="1"/>
        <end position="22"/>
    </location>
</feature>
<dbReference type="InterPro" id="IPR011006">
    <property type="entry name" value="CheY-like_superfamily"/>
</dbReference>
<dbReference type="Gene3D" id="3.40.50.2300">
    <property type="match status" value="1"/>
</dbReference>
<evidence type="ECO:0000256" key="3">
    <source>
        <dbReference type="SAM" id="MobiDB-lite"/>
    </source>
</evidence>
<evidence type="ECO:0000256" key="1">
    <source>
        <dbReference type="ARBA" id="ARBA00022553"/>
    </source>
</evidence>
<dbReference type="PANTHER" id="PTHR44591:SF3">
    <property type="entry name" value="RESPONSE REGULATORY DOMAIN-CONTAINING PROTEIN"/>
    <property type="match status" value="1"/>
</dbReference>
<feature type="modified residue" description="4-aspartylphosphate" evidence="2">
    <location>
        <position position="76"/>
    </location>
</feature>
<gene>
    <name evidence="5" type="ORF">NJ75_03681</name>
</gene>
<dbReference type="AlphaFoldDB" id="A0A0B8ZAS5"/>
<keyword evidence="1 2" id="KW-0597">Phosphoprotein</keyword>
<dbReference type="InterPro" id="IPR001789">
    <property type="entry name" value="Sig_transdc_resp-reg_receiver"/>
</dbReference>
<dbReference type="GO" id="GO:0000160">
    <property type="term" value="P:phosphorelay signal transduction system"/>
    <property type="evidence" value="ECO:0007669"/>
    <property type="project" value="InterPro"/>
</dbReference>
<keyword evidence="6" id="KW-1185">Reference proteome</keyword>
<dbReference type="STRING" id="48936.NJ75_03681"/>
<proteinExistence type="predicted"/>
<evidence type="ECO:0000313" key="5">
    <source>
        <dbReference type="EMBL" id="KHS43373.1"/>
    </source>
</evidence>
<feature type="domain" description="Response regulatory" evidence="4">
    <location>
        <begin position="26"/>
        <end position="140"/>
    </location>
</feature>
<feature type="compositionally biased region" description="Polar residues" evidence="3">
    <location>
        <begin position="1"/>
        <end position="10"/>
    </location>
</feature>
<dbReference type="PANTHER" id="PTHR44591">
    <property type="entry name" value="STRESS RESPONSE REGULATOR PROTEIN 1"/>
    <property type="match status" value="1"/>
</dbReference>